<accession>A0ABQ8KI92</accession>
<evidence type="ECO:0000313" key="1">
    <source>
        <dbReference type="EMBL" id="KAH9837681.1"/>
    </source>
</evidence>
<dbReference type="EMBL" id="JADCUA010000008">
    <property type="protein sequence ID" value="KAH9837681.1"/>
    <property type="molecule type" value="Genomic_DNA"/>
</dbReference>
<dbReference type="Proteomes" id="UP000814176">
    <property type="component" value="Unassembled WGS sequence"/>
</dbReference>
<name>A0ABQ8KI92_9APHY</name>
<reference evidence="1 2" key="1">
    <citation type="journal article" date="2021" name="Environ. Microbiol.">
        <title>Gene family expansions and transcriptome signatures uncover fungal adaptations to wood decay.</title>
        <authorList>
            <person name="Hage H."/>
            <person name="Miyauchi S."/>
            <person name="Viragh M."/>
            <person name="Drula E."/>
            <person name="Min B."/>
            <person name="Chaduli D."/>
            <person name="Navarro D."/>
            <person name="Favel A."/>
            <person name="Norest M."/>
            <person name="Lesage-Meessen L."/>
            <person name="Balint B."/>
            <person name="Merenyi Z."/>
            <person name="de Eugenio L."/>
            <person name="Morin E."/>
            <person name="Martinez A.T."/>
            <person name="Baldrian P."/>
            <person name="Stursova M."/>
            <person name="Martinez M.J."/>
            <person name="Novotny C."/>
            <person name="Magnuson J.K."/>
            <person name="Spatafora J.W."/>
            <person name="Maurice S."/>
            <person name="Pangilinan J."/>
            <person name="Andreopoulos W."/>
            <person name="LaButti K."/>
            <person name="Hundley H."/>
            <person name="Na H."/>
            <person name="Kuo A."/>
            <person name="Barry K."/>
            <person name="Lipzen A."/>
            <person name="Henrissat B."/>
            <person name="Riley R."/>
            <person name="Ahrendt S."/>
            <person name="Nagy L.G."/>
            <person name="Grigoriev I.V."/>
            <person name="Martin F."/>
            <person name="Rosso M.N."/>
        </authorList>
    </citation>
    <scope>NUCLEOTIDE SEQUENCE [LARGE SCALE GENOMIC DNA]</scope>
    <source>
        <strain evidence="1 2">CIRM-BRFM 1785</strain>
    </source>
</reference>
<evidence type="ECO:0008006" key="3">
    <source>
        <dbReference type="Google" id="ProtNLM"/>
    </source>
</evidence>
<comment type="caution">
    <text evidence="1">The sequence shown here is derived from an EMBL/GenBank/DDBJ whole genome shotgun (WGS) entry which is preliminary data.</text>
</comment>
<dbReference type="GeneID" id="72000054"/>
<organism evidence="1 2">
    <name type="scientific">Rhodofomes roseus</name>
    <dbReference type="NCBI Taxonomy" id="34475"/>
    <lineage>
        <taxon>Eukaryota</taxon>
        <taxon>Fungi</taxon>
        <taxon>Dikarya</taxon>
        <taxon>Basidiomycota</taxon>
        <taxon>Agaricomycotina</taxon>
        <taxon>Agaricomycetes</taxon>
        <taxon>Polyporales</taxon>
        <taxon>Rhodofomes</taxon>
    </lineage>
</organism>
<proteinExistence type="predicted"/>
<sequence>MKSMTAAEASKSLLSLPADVLLFLPTYLRDIEDFINLAATCHLLHDLSLHTSPRTILKLAAAASKIFFRPDPCFLVAATARQVGEWASRSPENTAELRAAFRKGMDGLLELALEHAGLTMERIRELHEMRFSTINPVVDLIDKCVGAQWYATPNFWNGGVDDAWTLSMDPPETFFHLATYGELFAPAFDIFLETGAVPEVLDVDTRLEFVKYCIPDWACYACQNSAGDVKRHDGSIDPRRAVEAVGPYVPFLTTEPGFPKGFTHCTHQLGLRHLLDSTRWNPSWTQVRAAVGGDFEEEWKQELWWSVVMCQGLEGMMMIRPGNLTQWSDRLVAWRAKIAALPVKPTKFKVGRQETYVFPDLRGDLDVATSGYACGT</sequence>
<keyword evidence="2" id="KW-1185">Reference proteome</keyword>
<gene>
    <name evidence="1" type="ORF">C8Q71DRAFT_556129</name>
</gene>
<dbReference type="RefSeq" id="XP_047779719.1">
    <property type="nucleotide sequence ID" value="XM_047919322.1"/>
</dbReference>
<protein>
    <recommendedName>
        <fullName evidence="3">F-box domain-containing protein</fullName>
    </recommendedName>
</protein>
<evidence type="ECO:0000313" key="2">
    <source>
        <dbReference type="Proteomes" id="UP000814176"/>
    </source>
</evidence>